<proteinExistence type="predicted"/>
<organism evidence="1">
    <name type="scientific">Trepomonas sp. PC1</name>
    <dbReference type="NCBI Taxonomy" id="1076344"/>
    <lineage>
        <taxon>Eukaryota</taxon>
        <taxon>Metamonada</taxon>
        <taxon>Diplomonadida</taxon>
        <taxon>Hexamitidae</taxon>
        <taxon>Hexamitinae</taxon>
        <taxon>Trepomonas</taxon>
    </lineage>
</organism>
<evidence type="ECO:0000313" key="1">
    <source>
        <dbReference type="EMBL" id="JAP89191.1"/>
    </source>
</evidence>
<feature type="non-terminal residue" evidence="1">
    <location>
        <position position="1"/>
    </location>
</feature>
<feature type="non-terminal residue" evidence="1">
    <location>
        <position position="380"/>
    </location>
</feature>
<dbReference type="AlphaFoldDB" id="A0A146K0J7"/>
<protein>
    <submittedName>
        <fullName evidence="1">Uncharacterized protein</fullName>
    </submittedName>
</protein>
<reference evidence="1" key="1">
    <citation type="submission" date="2015-07" db="EMBL/GenBank/DDBJ databases">
        <title>Adaptation to a free-living lifestyle via gene acquisitions in the diplomonad Trepomonas sp. PC1.</title>
        <authorList>
            <person name="Xu F."/>
            <person name="Jerlstrom-Hultqvist J."/>
            <person name="Kolisko M."/>
            <person name="Simpson A.G.B."/>
            <person name="Roger A.J."/>
            <person name="Svard S.G."/>
            <person name="Andersson J.O."/>
        </authorList>
    </citation>
    <scope>NUCLEOTIDE SEQUENCE</scope>
    <source>
        <strain evidence="1">PC1</strain>
    </source>
</reference>
<accession>A0A146K0J7</accession>
<sequence length="380" mass="45264">VSSNPQPNYKLPILQQKVQYYTPLSKFQQKRLRQQQFIGQQKENVVNLNFADPENGDKTLLRDYINAAMDESRVKSDEMVSMIEMYREFPSVETIDFEKRLMFEQKYQQDLQLQQSAFQVVRLRQRHINSIDQLIQRNFTQLKQKKQEHTQLKSQIPDKFTKIYLQKQKNELLPSQKQFFRYQTQIADELGRCDLIQLSQLQQFDFDFLDQISASISIKKCFKEQMVEFFSNLVKQLHIFQIKQSQLKNPYHEATKLILIAKKYRALLSNLEDPLVFVQTVRQFTDFYEKVHIHQCSAEKDLEILLGVKKDLEKRTQAQIEALKQIIDQKSETQIGGVEKYAKSIQQYEYLLRELRTVKSVFQLIQLKQQTENVVDQLME</sequence>
<name>A0A146K0J7_9EUKA</name>
<gene>
    <name evidence="1" type="ORF">TPC1_31314</name>
</gene>
<dbReference type="EMBL" id="GDID01007415">
    <property type="protein sequence ID" value="JAP89191.1"/>
    <property type="molecule type" value="Transcribed_RNA"/>
</dbReference>